<dbReference type="Proteomes" id="UP001160499">
    <property type="component" value="Unassembled WGS sequence"/>
</dbReference>
<keyword evidence="3" id="KW-1185">Reference proteome</keyword>
<feature type="region of interest" description="Disordered" evidence="1">
    <location>
        <begin position="209"/>
        <end position="243"/>
    </location>
</feature>
<evidence type="ECO:0000256" key="1">
    <source>
        <dbReference type="SAM" id="MobiDB-lite"/>
    </source>
</evidence>
<evidence type="ECO:0000313" key="2">
    <source>
        <dbReference type="EMBL" id="MDH6215325.1"/>
    </source>
</evidence>
<feature type="region of interest" description="Disordered" evidence="1">
    <location>
        <begin position="28"/>
        <end position="48"/>
    </location>
</feature>
<name>A0ABT6LGA2_9ACTN</name>
<accession>A0ABT6LGA2</accession>
<feature type="compositionally biased region" description="Pro residues" evidence="1">
    <location>
        <begin position="224"/>
        <end position="243"/>
    </location>
</feature>
<comment type="caution">
    <text evidence="2">The sequence shown here is derived from an EMBL/GenBank/DDBJ whole genome shotgun (WGS) entry which is preliminary data.</text>
</comment>
<dbReference type="EMBL" id="JARXVH010000004">
    <property type="protein sequence ID" value="MDH6215325.1"/>
    <property type="molecule type" value="Genomic_DNA"/>
</dbReference>
<feature type="compositionally biased region" description="Polar residues" evidence="1">
    <location>
        <begin position="33"/>
        <end position="45"/>
    </location>
</feature>
<protein>
    <submittedName>
        <fullName evidence="2">Uncharacterized protein</fullName>
    </submittedName>
</protein>
<gene>
    <name evidence="2" type="ORF">M2283_002629</name>
</gene>
<proteinExistence type="predicted"/>
<sequence>MAAAPADADGPLADFCAELRRLVRACGRRRSPRNSGRTPSWTSDLLNGRRRTEPDFDAVREILRLCAERRGPGTRGGRPPVGMRLDVEWWRGRYEELVRTLEAARESGRRQGPPAPAPPAAAAAAAEYVPPALELDAGAYLDMRVEQAVHLLADGRLELTHTSDELPVPAGSGPDDRSRFLDDLLAGFPDRARRARDLLAALPTTAFGLLRPSDLPAPRGPTLAPTPTPTPPVETPAPRSPAT</sequence>
<evidence type="ECO:0000313" key="3">
    <source>
        <dbReference type="Proteomes" id="UP001160499"/>
    </source>
</evidence>
<dbReference type="RefSeq" id="WP_280876329.1">
    <property type="nucleotide sequence ID" value="NZ_JARXVH010000004.1"/>
</dbReference>
<reference evidence="2 3" key="1">
    <citation type="submission" date="2023-04" db="EMBL/GenBank/DDBJ databases">
        <title>Forest soil microbial communities from Buena Vista Peninsula, Colon Province, Panama.</title>
        <authorList>
            <person name="Bouskill N."/>
        </authorList>
    </citation>
    <scope>NUCLEOTIDE SEQUENCE [LARGE SCALE GENOMIC DNA]</scope>
    <source>
        <strain evidence="2 3">GGS1</strain>
    </source>
</reference>
<organism evidence="2 3">
    <name type="scientific">Streptomyces pseudovenezuelae</name>
    <dbReference type="NCBI Taxonomy" id="67350"/>
    <lineage>
        <taxon>Bacteria</taxon>
        <taxon>Bacillati</taxon>
        <taxon>Actinomycetota</taxon>
        <taxon>Actinomycetes</taxon>
        <taxon>Kitasatosporales</taxon>
        <taxon>Streptomycetaceae</taxon>
        <taxon>Streptomyces</taxon>
        <taxon>Streptomyces aurantiacus group</taxon>
    </lineage>
</organism>